<dbReference type="EMBL" id="JAGQHS010000034">
    <property type="protein sequence ID" value="MCA9755861.1"/>
    <property type="molecule type" value="Genomic_DNA"/>
</dbReference>
<keyword evidence="2" id="KW-0813">Transport</keyword>
<dbReference type="PROSITE" id="PS51094">
    <property type="entry name" value="PTS_EIIA_TYPE_2"/>
    <property type="match status" value="1"/>
</dbReference>
<dbReference type="CDD" id="cd00211">
    <property type="entry name" value="PTS_IIA_fru"/>
    <property type="match status" value="1"/>
</dbReference>
<dbReference type="Gene3D" id="3.40.930.10">
    <property type="entry name" value="Mannitol-specific EII, Chain A"/>
    <property type="match status" value="1"/>
</dbReference>
<dbReference type="Proteomes" id="UP000739538">
    <property type="component" value="Unassembled WGS sequence"/>
</dbReference>
<dbReference type="PANTHER" id="PTHR47738">
    <property type="entry name" value="PTS SYSTEM FRUCTOSE-LIKE EIIA COMPONENT-RELATED"/>
    <property type="match status" value="1"/>
</dbReference>
<comment type="caution">
    <text evidence="2">The sequence shown here is derived from an EMBL/GenBank/DDBJ whole genome shotgun (WGS) entry which is preliminary data.</text>
</comment>
<evidence type="ECO:0000259" key="1">
    <source>
        <dbReference type="PROSITE" id="PS51094"/>
    </source>
</evidence>
<keyword evidence="2" id="KW-0762">Sugar transport</keyword>
<evidence type="ECO:0000313" key="2">
    <source>
        <dbReference type="EMBL" id="MCA9755861.1"/>
    </source>
</evidence>
<name>A0A956NBD0_UNCEI</name>
<feature type="domain" description="PTS EIIA type-2" evidence="1">
    <location>
        <begin position="6"/>
        <end position="149"/>
    </location>
</feature>
<proteinExistence type="predicted"/>
<organism evidence="2 3">
    <name type="scientific">Eiseniibacteriota bacterium</name>
    <dbReference type="NCBI Taxonomy" id="2212470"/>
    <lineage>
        <taxon>Bacteria</taxon>
        <taxon>Candidatus Eiseniibacteriota</taxon>
    </lineage>
</organism>
<reference evidence="2" key="2">
    <citation type="journal article" date="2021" name="Microbiome">
        <title>Successional dynamics and alternative stable states in a saline activated sludge microbial community over 9 years.</title>
        <authorList>
            <person name="Wang Y."/>
            <person name="Ye J."/>
            <person name="Ju F."/>
            <person name="Liu L."/>
            <person name="Boyd J.A."/>
            <person name="Deng Y."/>
            <person name="Parks D.H."/>
            <person name="Jiang X."/>
            <person name="Yin X."/>
            <person name="Woodcroft B.J."/>
            <person name="Tyson G.W."/>
            <person name="Hugenholtz P."/>
            <person name="Polz M.F."/>
            <person name="Zhang T."/>
        </authorList>
    </citation>
    <scope>NUCLEOTIDE SEQUENCE</scope>
    <source>
        <strain evidence="2">HKST-UBA02</strain>
    </source>
</reference>
<dbReference type="InterPro" id="IPR051541">
    <property type="entry name" value="PTS_SugarTrans_NitroReg"/>
</dbReference>
<dbReference type="InterPro" id="IPR002178">
    <property type="entry name" value="PTS_EIIA_type-2_dom"/>
</dbReference>
<gene>
    <name evidence="2" type="ORF">KDA27_08680</name>
</gene>
<protein>
    <submittedName>
        <fullName evidence="2">PTS sugar transporter subunit IIA</fullName>
    </submittedName>
</protein>
<dbReference type="Pfam" id="PF00359">
    <property type="entry name" value="PTS_EIIA_2"/>
    <property type="match status" value="1"/>
</dbReference>
<evidence type="ECO:0000313" key="3">
    <source>
        <dbReference type="Proteomes" id="UP000739538"/>
    </source>
</evidence>
<reference evidence="2" key="1">
    <citation type="submission" date="2020-04" db="EMBL/GenBank/DDBJ databases">
        <authorList>
            <person name="Zhang T."/>
        </authorList>
    </citation>
    <scope>NUCLEOTIDE SEQUENCE</scope>
    <source>
        <strain evidence="2">HKST-UBA02</strain>
    </source>
</reference>
<dbReference type="PROSITE" id="PS00372">
    <property type="entry name" value="PTS_EIIA_TYPE_2_HIS"/>
    <property type="match status" value="1"/>
</dbReference>
<dbReference type="InterPro" id="IPR016152">
    <property type="entry name" value="PTrfase/Anion_transptr"/>
</dbReference>
<accession>A0A956NBD0</accession>
<dbReference type="SUPFAM" id="SSF55804">
    <property type="entry name" value="Phoshotransferase/anion transport protein"/>
    <property type="match status" value="1"/>
</dbReference>
<sequence>MVRLSELVQPEFVHLGVEAQTKEELMERLVDSLVAQGRVEDRSSVLSSLVERERVMSTGIGRGVAIPHAQSGGAKALTVSIARPSQPLDFGSVDHEPVKLVFLVTGPEERGGFIRVLARISRLLCSSGLQERVLGATDPDAVVAALTEEEDALG</sequence>
<dbReference type="AlphaFoldDB" id="A0A956NBD0"/>